<dbReference type="AlphaFoldDB" id="A0A2I3CNH5"/>
<dbReference type="GO" id="GO:0003700">
    <property type="term" value="F:DNA-binding transcription factor activity"/>
    <property type="evidence" value="ECO:0007669"/>
    <property type="project" value="InterPro"/>
</dbReference>
<dbReference type="Gene3D" id="1.10.10.60">
    <property type="entry name" value="Homeodomain-like"/>
    <property type="match status" value="1"/>
</dbReference>
<dbReference type="InterPro" id="IPR020449">
    <property type="entry name" value="Tscrpt_reg_AraC-type_HTH"/>
</dbReference>
<evidence type="ECO:0000256" key="1">
    <source>
        <dbReference type="ARBA" id="ARBA00023015"/>
    </source>
</evidence>
<accession>A0A2I3CNH5</accession>
<dbReference type="PRINTS" id="PR00032">
    <property type="entry name" value="HTHARAC"/>
</dbReference>
<keyword evidence="1" id="KW-0805">Transcription regulation</keyword>
<dbReference type="PROSITE" id="PS01124">
    <property type="entry name" value="HTH_ARAC_FAMILY_2"/>
    <property type="match status" value="1"/>
</dbReference>
<dbReference type="Pfam" id="PF12833">
    <property type="entry name" value="HTH_18"/>
    <property type="match status" value="1"/>
</dbReference>
<dbReference type="GO" id="GO:0043565">
    <property type="term" value="F:sequence-specific DNA binding"/>
    <property type="evidence" value="ECO:0007669"/>
    <property type="project" value="InterPro"/>
</dbReference>
<evidence type="ECO:0000313" key="6">
    <source>
        <dbReference type="Proteomes" id="UP000016714"/>
    </source>
</evidence>
<sequence>MCSVALSKTGNIYKPIINNELCKYCSNMTHKKGMSITRMSNQMPQTAPMLCIHHTKDANQQAASLINWQQEYDQLSDGRFLGQIRERRFPNFHVFREDSNRSLRQQCRVEEGGIWLGLSAENKPLHLNHSQFNSSQLLLRQGGADFELMTPEQFSIYGIVLDKNFVHIIENQLELGSIQNNIFHLTGLTEKHIQQLKYYLGTLLGSAEPRWSETTHQAILKDIVLELFSLSSLHTSHPISISHRQHVMQRIKQQLQDLDYRTPITVSELCDAVHVSRRTLQYTFEHCCNTSPKQFIHRMRLNQVRRVLQSPEDNRTIAEIAFDFGFFHLGQFSQSYKRLFGETPTETRKWESSK</sequence>
<dbReference type="SMART" id="SM00342">
    <property type="entry name" value="HTH_ARAC"/>
    <property type="match status" value="1"/>
</dbReference>
<protein>
    <recommendedName>
        <fullName evidence="4">HTH araC/xylS-type domain-containing protein</fullName>
    </recommendedName>
</protein>
<evidence type="ECO:0000256" key="2">
    <source>
        <dbReference type="ARBA" id="ARBA00023125"/>
    </source>
</evidence>
<evidence type="ECO:0000259" key="4">
    <source>
        <dbReference type="PROSITE" id="PS01124"/>
    </source>
</evidence>
<dbReference type="Proteomes" id="UP000016714">
    <property type="component" value="Chromosome 2"/>
</dbReference>
<proteinExistence type="predicted"/>
<dbReference type="InterPro" id="IPR018062">
    <property type="entry name" value="HTH_AraC-typ_CS"/>
</dbReference>
<dbReference type="KEGG" id="vag:N646_3722"/>
<dbReference type="PANTHER" id="PTHR46796:SF12">
    <property type="entry name" value="HTH-TYPE DNA-BINDING TRANSCRIPTIONAL ACTIVATOR EUTR"/>
    <property type="match status" value="1"/>
</dbReference>
<dbReference type="PROSITE" id="PS00041">
    <property type="entry name" value="HTH_ARAC_FAMILY_1"/>
    <property type="match status" value="1"/>
</dbReference>
<evidence type="ECO:0000313" key="5">
    <source>
        <dbReference type="EMBL" id="AGV19531.1"/>
    </source>
</evidence>
<keyword evidence="2" id="KW-0238">DNA-binding</keyword>
<dbReference type="HOGENOM" id="CLU_047930_2_0_6"/>
<dbReference type="PANTHER" id="PTHR46796">
    <property type="entry name" value="HTH-TYPE TRANSCRIPTIONAL ACTIVATOR RHAS-RELATED"/>
    <property type="match status" value="1"/>
</dbReference>
<dbReference type="SUPFAM" id="SSF46689">
    <property type="entry name" value="Homeodomain-like"/>
    <property type="match status" value="1"/>
</dbReference>
<reference evidence="5 6" key="1">
    <citation type="journal article" date="2015" name="Genome Announc.">
        <title>Complete genome sequence of Vibrio alginolyticus ATCC 17749.</title>
        <authorList>
            <person name="Liu X.F."/>
            <person name="Cao Y."/>
            <person name="Zhang H.L."/>
            <person name="Chen Y.J."/>
            <person name="Hu C.J."/>
        </authorList>
    </citation>
    <scope>NUCLEOTIDE SEQUENCE [LARGE SCALE GENOMIC DNA]</scope>
    <source>
        <strain evidence="6">ATCC 17749 / DSM 2171 / NBRC 15630 / NCIMB 1903 / NCTC 12160 / XII-53</strain>
    </source>
</reference>
<keyword evidence="3" id="KW-0804">Transcription</keyword>
<dbReference type="EMBL" id="CP006719">
    <property type="protein sequence ID" value="AGV19531.1"/>
    <property type="molecule type" value="Genomic_DNA"/>
</dbReference>
<evidence type="ECO:0000256" key="3">
    <source>
        <dbReference type="ARBA" id="ARBA00023163"/>
    </source>
</evidence>
<dbReference type="InterPro" id="IPR050204">
    <property type="entry name" value="AraC_XylS_family_regulators"/>
</dbReference>
<gene>
    <name evidence="5" type="ORF">N646_3722</name>
</gene>
<organism evidence="5 6">
    <name type="scientific">Vibrio alginolyticus (strain ATCC 17749 / DSM 2171 / NBRC 15630 / NCIMB 1903 / NCTC 12160 / XII-53)</name>
    <dbReference type="NCBI Taxonomy" id="1219076"/>
    <lineage>
        <taxon>Bacteria</taxon>
        <taxon>Pseudomonadati</taxon>
        <taxon>Pseudomonadota</taxon>
        <taxon>Gammaproteobacteria</taxon>
        <taxon>Vibrionales</taxon>
        <taxon>Vibrionaceae</taxon>
        <taxon>Vibrio</taxon>
    </lineage>
</organism>
<feature type="domain" description="HTH araC/xylS-type" evidence="4">
    <location>
        <begin position="245"/>
        <end position="350"/>
    </location>
</feature>
<name>A0A2I3CNH5_VIBAX</name>
<dbReference type="InterPro" id="IPR018060">
    <property type="entry name" value="HTH_AraC"/>
</dbReference>
<dbReference type="InterPro" id="IPR009057">
    <property type="entry name" value="Homeodomain-like_sf"/>
</dbReference>